<proteinExistence type="predicted"/>
<gene>
    <name evidence="2" type="ORF">BC781_102356</name>
</gene>
<feature type="transmembrane region" description="Helical" evidence="1">
    <location>
        <begin position="181"/>
        <end position="199"/>
    </location>
</feature>
<keyword evidence="1" id="KW-0472">Membrane</keyword>
<sequence>MAVGLVYKYYYPNGDTWGYFHDASYLLSLADQNFSLYIDFMLHGGEFNSPEILPFLKHHNERAILMSKIVSLSLLFFGKNYWFASQIFSFLSFSGCWLLVNQLVSIYPRLKNAALVSFLYFPSFVFWSSGILKESLLIATITFCVTLALAYKKDISSFKKIIYGVLIVGGLIFIFKLKYYYGIVLSPLLALFVLYHCFIKKWDKRVAIVLGGIILIGSFTLLSRANSNLKFERVLSVIVDNNHMMLRYNDEPNNNILLPNLEANVFSFLKYTPKTIWEGFFRPYLWEVHNITSLVISIENTLILLLISLSLYSFKANSSFKMLSSDAKLEMILVLIYSFVLLLFLSLAVPNLGALSRYKIGFMPFFLMLVLAQLEVGFIDDPIKH</sequence>
<feature type="transmembrane region" description="Helical" evidence="1">
    <location>
        <begin position="81"/>
        <end position="100"/>
    </location>
</feature>
<accession>A0A315ZBS3</accession>
<feature type="transmembrane region" description="Helical" evidence="1">
    <location>
        <begin position="112"/>
        <end position="129"/>
    </location>
</feature>
<name>A0A315ZBS3_SEDFL</name>
<feature type="transmembrane region" description="Helical" evidence="1">
    <location>
        <begin position="291"/>
        <end position="312"/>
    </location>
</feature>
<dbReference type="RefSeq" id="WP_146201658.1">
    <property type="nucleotide sequence ID" value="NZ_QGDO01000002.1"/>
</dbReference>
<feature type="transmembrane region" description="Helical" evidence="1">
    <location>
        <begin position="360"/>
        <end position="379"/>
    </location>
</feature>
<feature type="transmembrane region" description="Helical" evidence="1">
    <location>
        <begin position="332"/>
        <end position="354"/>
    </location>
</feature>
<protein>
    <recommendedName>
        <fullName evidence="4">Dolichyl-phosphate-mannose-protein mannosyltransferase</fullName>
    </recommendedName>
</protein>
<feature type="transmembrane region" description="Helical" evidence="1">
    <location>
        <begin position="206"/>
        <end position="225"/>
    </location>
</feature>
<keyword evidence="1" id="KW-1133">Transmembrane helix</keyword>
<reference evidence="2 3" key="1">
    <citation type="submission" date="2018-03" db="EMBL/GenBank/DDBJ databases">
        <title>Genomic Encyclopedia of Archaeal and Bacterial Type Strains, Phase II (KMG-II): from individual species to whole genera.</title>
        <authorList>
            <person name="Goeker M."/>
        </authorList>
    </citation>
    <scope>NUCLEOTIDE SEQUENCE [LARGE SCALE GENOMIC DNA]</scope>
    <source>
        <strain evidence="2 3">DSM 28229</strain>
    </source>
</reference>
<organism evidence="2 3">
    <name type="scientific">Sediminitomix flava</name>
    <dbReference type="NCBI Taxonomy" id="379075"/>
    <lineage>
        <taxon>Bacteria</taxon>
        <taxon>Pseudomonadati</taxon>
        <taxon>Bacteroidota</taxon>
        <taxon>Cytophagia</taxon>
        <taxon>Cytophagales</taxon>
        <taxon>Flammeovirgaceae</taxon>
        <taxon>Sediminitomix</taxon>
    </lineage>
</organism>
<evidence type="ECO:0000256" key="1">
    <source>
        <dbReference type="SAM" id="Phobius"/>
    </source>
</evidence>
<dbReference type="Proteomes" id="UP000245535">
    <property type="component" value="Unassembled WGS sequence"/>
</dbReference>
<evidence type="ECO:0000313" key="3">
    <source>
        <dbReference type="Proteomes" id="UP000245535"/>
    </source>
</evidence>
<feature type="transmembrane region" description="Helical" evidence="1">
    <location>
        <begin position="158"/>
        <end position="175"/>
    </location>
</feature>
<evidence type="ECO:0008006" key="4">
    <source>
        <dbReference type="Google" id="ProtNLM"/>
    </source>
</evidence>
<dbReference type="EMBL" id="QGDO01000002">
    <property type="protein sequence ID" value="PWJ42810.1"/>
    <property type="molecule type" value="Genomic_DNA"/>
</dbReference>
<dbReference type="AlphaFoldDB" id="A0A315ZBS3"/>
<keyword evidence="1" id="KW-0812">Transmembrane</keyword>
<evidence type="ECO:0000313" key="2">
    <source>
        <dbReference type="EMBL" id="PWJ42810.1"/>
    </source>
</evidence>
<keyword evidence="3" id="KW-1185">Reference proteome</keyword>
<feature type="transmembrane region" description="Helical" evidence="1">
    <location>
        <begin position="135"/>
        <end position="151"/>
    </location>
</feature>
<comment type="caution">
    <text evidence="2">The sequence shown here is derived from an EMBL/GenBank/DDBJ whole genome shotgun (WGS) entry which is preliminary data.</text>
</comment>
<dbReference type="OrthoDB" id="3862418at2"/>